<dbReference type="Gene3D" id="3.20.20.70">
    <property type="entry name" value="Aldolase class I"/>
    <property type="match status" value="1"/>
</dbReference>
<evidence type="ECO:0000313" key="7">
    <source>
        <dbReference type="Proteomes" id="UP000294545"/>
    </source>
</evidence>
<dbReference type="PROSITE" id="PS51918">
    <property type="entry name" value="RADICAL_SAM"/>
    <property type="match status" value="1"/>
</dbReference>
<evidence type="ECO:0000259" key="5">
    <source>
        <dbReference type="PROSITE" id="PS51918"/>
    </source>
</evidence>
<dbReference type="EMBL" id="SMGQ01000011">
    <property type="protein sequence ID" value="TCK97802.1"/>
    <property type="molecule type" value="Genomic_DNA"/>
</dbReference>
<feature type="domain" description="Radical SAM core" evidence="5">
    <location>
        <begin position="145"/>
        <end position="378"/>
    </location>
</feature>
<dbReference type="InterPro" id="IPR006638">
    <property type="entry name" value="Elp3/MiaA/NifB-like_rSAM"/>
</dbReference>
<dbReference type="RefSeq" id="WP_132279186.1">
    <property type="nucleotide sequence ID" value="NZ_SMGQ01000011.1"/>
</dbReference>
<dbReference type="PANTHER" id="PTHR13932:SF1">
    <property type="entry name" value="OXYGEN-INDEPENDENT COPROPORPHYRINOGEN-III OXIDASE-LIKE PROTEIN HEMZ"/>
    <property type="match status" value="1"/>
</dbReference>
<dbReference type="GO" id="GO:0046872">
    <property type="term" value="F:metal ion binding"/>
    <property type="evidence" value="ECO:0007669"/>
    <property type="project" value="UniProtKB-KW"/>
</dbReference>
<dbReference type="SFLD" id="SFLDF00310">
    <property type="entry name" value="oxygen-independent_coproporphy"/>
    <property type="match status" value="1"/>
</dbReference>
<dbReference type="InterPro" id="IPR034505">
    <property type="entry name" value="Coproporphyrinogen-III_oxidase"/>
</dbReference>
<name>A0A4R1MZ29_9FIRM</name>
<dbReference type="GO" id="GO:0006779">
    <property type="term" value="P:porphyrin-containing compound biosynthetic process"/>
    <property type="evidence" value="ECO:0007669"/>
    <property type="project" value="TreeGrafter"/>
</dbReference>
<dbReference type="SMART" id="SM00729">
    <property type="entry name" value="Elp3"/>
    <property type="match status" value="1"/>
</dbReference>
<dbReference type="SFLD" id="SFLDG01065">
    <property type="entry name" value="anaerobic_coproporphyrinogen-I"/>
    <property type="match status" value="1"/>
</dbReference>
<dbReference type="Proteomes" id="UP000294545">
    <property type="component" value="Unassembled WGS sequence"/>
</dbReference>
<comment type="caution">
    <text evidence="6">The sequence shown here is derived from an EMBL/GenBank/DDBJ whole genome shotgun (WGS) entry which is preliminary data.</text>
</comment>
<dbReference type="InterPro" id="IPR013785">
    <property type="entry name" value="Aldolase_TIM"/>
</dbReference>
<dbReference type="InterPro" id="IPR007197">
    <property type="entry name" value="rSAM"/>
</dbReference>
<evidence type="ECO:0000256" key="1">
    <source>
        <dbReference type="ARBA" id="ARBA00022691"/>
    </source>
</evidence>
<dbReference type="GO" id="GO:0005737">
    <property type="term" value="C:cytoplasm"/>
    <property type="evidence" value="ECO:0007669"/>
    <property type="project" value="TreeGrafter"/>
</dbReference>
<dbReference type="GO" id="GO:0003824">
    <property type="term" value="F:catalytic activity"/>
    <property type="evidence" value="ECO:0007669"/>
    <property type="project" value="InterPro"/>
</dbReference>
<organism evidence="6 7">
    <name type="scientific">Natranaerovirga hydrolytica</name>
    <dbReference type="NCBI Taxonomy" id="680378"/>
    <lineage>
        <taxon>Bacteria</taxon>
        <taxon>Bacillati</taxon>
        <taxon>Bacillota</taxon>
        <taxon>Clostridia</taxon>
        <taxon>Lachnospirales</taxon>
        <taxon>Natranaerovirgaceae</taxon>
        <taxon>Natranaerovirga</taxon>
    </lineage>
</organism>
<dbReference type="AlphaFoldDB" id="A0A4R1MZ29"/>
<sequence>MKLTIEGLNNTIDIERLFNAFFSFENEETNIEANIIIRDETVSIAIYKDNEKVYYVNKTVIDDKKENKRMIKRSLFKGLVCSTQKVLPWGIITGIRPIKIPIGLLKKGYTEEAVRKELKEQYLITDDKINMMLNIAKEELKVLSRYHERDYSIYIGIPFCPTRCLYCSFPSYPIDQSLDISDLYLEALEKEITFVANRYKKKQLKTLYIGGGTPTTLTEKQLEKLINIIKAKLDLSQLDEWTVEAGRPDSINFNKLRTLKEAGVTRISINPQSMNQETLNRIGRKHTTLDIEKAFKDARTLGFDNINMDLIIGLPQETSNEVENTLKQVKRLDPDSITIHSLAIKKGSQLKEELDDYNQISNKEIIKIQSLIQDYVKEKDLIPYYLYRQKKIVGNLENVGYAKKDKISRYNILIMEEQQTIIGMGAGAITKMVDSKNNKINRIENVKNVNDYINRIDEMINRKQAL</sequence>
<dbReference type="InterPro" id="IPR058240">
    <property type="entry name" value="rSAM_sf"/>
</dbReference>
<dbReference type="GO" id="GO:0051539">
    <property type="term" value="F:4 iron, 4 sulfur cluster binding"/>
    <property type="evidence" value="ECO:0007669"/>
    <property type="project" value="TreeGrafter"/>
</dbReference>
<reference evidence="6 7" key="1">
    <citation type="submission" date="2019-03" db="EMBL/GenBank/DDBJ databases">
        <title>Genomic Encyclopedia of Type Strains, Phase IV (KMG-IV): sequencing the most valuable type-strain genomes for metagenomic binning, comparative biology and taxonomic classification.</title>
        <authorList>
            <person name="Goeker M."/>
        </authorList>
    </citation>
    <scope>NUCLEOTIDE SEQUENCE [LARGE SCALE GENOMIC DNA]</scope>
    <source>
        <strain evidence="6 7">DSM 24176</strain>
    </source>
</reference>
<keyword evidence="1" id="KW-0949">S-adenosyl-L-methionine</keyword>
<keyword evidence="4" id="KW-0411">Iron-sulfur</keyword>
<dbReference type="SFLD" id="SFLDS00029">
    <property type="entry name" value="Radical_SAM"/>
    <property type="match status" value="1"/>
</dbReference>
<dbReference type="SUPFAM" id="SSF102114">
    <property type="entry name" value="Radical SAM enzymes"/>
    <property type="match status" value="1"/>
</dbReference>
<evidence type="ECO:0000313" key="6">
    <source>
        <dbReference type="EMBL" id="TCK97802.1"/>
    </source>
</evidence>
<evidence type="ECO:0000256" key="2">
    <source>
        <dbReference type="ARBA" id="ARBA00022723"/>
    </source>
</evidence>
<gene>
    <name evidence="6" type="ORF">EDC19_0204</name>
</gene>
<accession>A0A4R1MZ29</accession>
<keyword evidence="7" id="KW-1185">Reference proteome</keyword>
<dbReference type="PANTHER" id="PTHR13932">
    <property type="entry name" value="COPROPORPHYRINIGEN III OXIDASE"/>
    <property type="match status" value="1"/>
</dbReference>
<dbReference type="InterPro" id="IPR023995">
    <property type="entry name" value="HemZ"/>
</dbReference>
<dbReference type="NCBIfam" id="TIGR03994">
    <property type="entry name" value="rSAM_HemZ"/>
    <property type="match status" value="1"/>
</dbReference>
<keyword evidence="2" id="KW-0479">Metal-binding</keyword>
<evidence type="ECO:0000256" key="4">
    <source>
        <dbReference type="ARBA" id="ARBA00023014"/>
    </source>
</evidence>
<dbReference type="OrthoDB" id="9808022at2"/>
<proteinExistence type="predicted"/>
<keyword evidence="3" id="KW-0408">Iron</keyword>
<dbReference type="Pfam" id="PF04055">
    <property type="entry name" value="Radical_SAM"/>
    <property type="match status" value="1"/>
</dbReference>
<dbReference type="SFLD" id="SFLDG01082">
    <property type="entry name" value="B12-binding_domain_containing"/>
    <property type="match status" value="1"/>
</dbReference>
<evidence type="ECO:0000256" key="3">
    <source>
        <dbReference type="ARBA" id="ARBA00023004"/>
    </source>
</evidence>
<dbReference type="CDD" id="cd01335">
    <property type="entry name" value="Radical_SAM"/>
    <property type="match status" value="1"/>
</dbReference>
<protein>
    <submittedName>
        <fullName evidence="6">Oxygen-independent coproporphyrinogen-3 oxidase</fullName>
    </submittedName>
</protein>